<dbReference type="EC" id="2.7.4.9" evidence="2 12"/>
<evidence type="ECO:0000256" key="5">
    <source>
        <dbReference type="ARBA" id="ARBA00022727"/>
    </source>
</evidence>
<comment type="caution">
    <text evidence="14">The sequence shown here is derived from an EMBL/GenBank/DDBJ whole genome shotgun (WGS) entry which is preliminary data.</text>
</comment>
<comment type="catalytic activity">
    <reaction evidence="10 12">
        <text>dTMP + ATP = dTDP + ADP</text>
        <dbReference type="Rhea" id="RHEA:13517"/>
        <dbReference type="ChEBI" id="CHEBI:30616"/>
        <dbReference type="ChEBI" id="CHEBI:58369"/>
        <dbReference type="ChEBI" id="CHEBI:63528"/>
        <dbReference type="ChEBI" id="CHEBI:456216"/>
        <dbReference type="EC" id="2.7.4.9"/>
    </reaction>
</comment>
<dbReference type="GO" id="GO:0006227">
    <property type="term" value="P:dUDP biosynthetic process"/>
    <property type="evidence" value="ECO:0007669"/>
    <property type="project" value="TreeGrafter"/>
</dbReference>
<keyword evidence="8 12" id="KW-0067">ATP-binding</keyword>
<evidence type="ECO:0000256" key="1">
    <source>
        <dbReference type="ARBA" id="ARBA00009776"/>
    </source>
</evidence>
<dbReference type="InterPro" id="IPR018095">
    <property type="entry name" value="Thymidylate_kin_CS"/>
</dbReference>
<dbReference type="SUPFAM" id="SSF52540">
    <property type="entry name" value="P-loop containing nucleoside triphosphate hydrolases"/>
    <property type="match status" value="1"/>
</dbReference>
<dbReference type="InterPro" id="IPR018094">
    <property type="entry name" value="Thymidylate_kinase"/>
</dbReference>
<keyword evidence="4 12" id="KW-0808">Transferase</keyword>
<dbReference type="HAMAP" id="MF_00165">
    <property type="entry name" value="Thymidylate_kinase"/>
    <property type="match status" value="1"/>
</dbReference>
<proteinExistence type="inferred from homology"/>
<evidence type="ECO:0000256" key="9">
    <source>
        <dbReference type="ARBA" id="ARBA00029962"/>
    </source>
</evidence>
<feature type="domain" description="Thymidylate kinase-like" evidence="13">
    <location>
        <begin position="47"/>
        <end position="236"/>
    </location>
</feature>
<dbReference type="GO" id="GO:0005524">
    <property type="term" value="F:ATP binding"/>
    <property type="evidence" value="ECO:0007669"/>
    <property type="project" value="UniProtKB-UniRule"/>
</dbReference>
<dbReference type="PANTHER" id="PTHR10344">
    <property type="entry name" value="THYMIDYLATE KINASE"/>
    <property type="match status" value="1"/>
</dbReference>
<evidence type="ECO:0000256" key="12">
    <source>
        <dbReference type="HAMAP-Rule" id="MF_00165"/>
    </source>
</evidence>
<evidence type="ECO:0000313" key="15">
    <source>
        <dbReference type="Proteomes" id="UP000332515"/>
    </source>
</evidence>
<dbReference type="Proteomes" id="UP000332515">
    <property type="component" value="Unassembled WGS sequence"/>
</dbReference>
<organism evidence="14 15">
    <name type="scientific">Segnochrobactrum spirostomi</name>
    <dbReference type="NCBI Taxonomy" id="2608987"/>
    <lineage>
        <taxon>Bacteria</taxon>
        <taxon>Pseudomonadati</taxon>
        <taxon>Pseudomonadota</taxon>
        <taxon>Alphaproteobacteria</taxon>
        <taxon>Hyphomicrobiales</taxon>
        <taxon>Segnochrobactraceae</taxon>
        <taxon>Segnochrobactrum</taxon>
    </lineage>
</organism>
<comment type="similarity">
    <text evidence="1 12">Belongs to the thymidylate kinase family.</text>
</comment>
<dbReference type="Gene3D" id="3.40.50.300">
    <property type="entry name" value="P-loop containing nucleotide triphosphate hydrolases"/>
    <property type="match status" value="1"/>
</dbReference>
<evidence type="ECO:0000256" key="2">
    <source>
        <dbReference type="ARBA" id="ARBA00012980"/>
    </source>
</evidence>
<dbReference type="FunFam" id="3.40.50.300:FF:000225">
    <property type="entry name" value="Thymidylate kinase"/>
    <property type="match status" value="1"/>
</dbReference>
<sequence length="257" mass="27258">MPGRGEDPGAFTALEQALRAFGRSYRGRGQDDAGDVSGATRGRFVTFEGGEGAGKSTQISRLARRLTALGRDALLTREPGGSSGAEIVRHVLLSGAARAFGSDAEAMLFAAARIDHVDRLIRPALEAGRWVLCDRFADSTRVYQGTGGTDPGLIDALERIALEGLKPDLTLIIDLPVEIGLARAAVRRGAAETDRFEADHVEIHERRRQAFLAIAAAEPERCAVIDGTATPDAVEAAVWAAVRGRFPELASALGPPH</sequence>
<evidence type="ECO:0000259" key="13">
    <source>
        <dbReference type="Pfam" id="PF02223"/>
    </source>
</evidence>
<accession>A0A6A7Y197</accession>
<evidence type="ECO:0000256" key="10">
    <source>
        <dbReference type="ARBA" id="ARBA00048743"/>
    </source>
</evidence>
<dbReference type="GO" id="GO:0006235">
    <property type="term" value="P:dTTP biosynthetic process"/>
    <property type="evidence" value="ECO:0007669"/>
    <property type="project" value="UniProtKB-UniRule"/>
</dbReference>
<dbReference type="GO" id="GO:0004798">
    <property type="term" value="F:dTMP kinase activity"/>
    <property type="evidence" value="ECO:0007669"/>
    <property type="project" value="UniProtKB-UniRule"/>
</dbReference>
<name>A0A6A7Y197_9HYPH</name>
<evidence type="ECO:0000256" key="6">
    <source>
        <dbReference type="ARBA" id="ARBA00022741"/>
    </source>
</evidence>
<comment type="function">
    <text evidence="11 12">Phosphorylation of dTMP to form dTDP in both de novo and salvage pathways of dTTP synthesis.</text>
</comment>
<keyword evidence="15" id="KW-1185">Reference proteome</keyword>
<keyword evidence="5 12" id="KW-0545">Nucleotide biosynthesis</keyword>
<keyword evidence="6 12" id="KW-0547">Nucleotide-binding</keyword>
<dbReference type="InterPro" id="IPR039430">
    <property type="entry name" value="Thymidylate_kin-like_dom"/>
</dbReference>
<evidence type="ECO:0000313" key="14">
    <source>
        <dbReference type="EMBL" id="MQT11602.1"/>
    </source>
</evidence>
<evidence type="ECO:0000256" key="7">
    <source>
        <dbReference type="ARBA" id="ARBA00022777"/>
    </source>
</evidence>
<evidence type="ECO:0000256" key="3">
    <source>
        <dbReference type="ARBA" id="ARBA00017144"/>
    </source>
</evidence>
<gene>
    <name evidence="12" type="primary">tmk</name>
    <name evidence="14" type="ORF">F0357_02710</name>
</gene>
<dbReference type="NCBIfam" id="TIGR00041">
    <property type="entry name" value="DTMP_kinase"/>
    <property type="match status" value="1"/>
</dbReference>
<protein>
    <recommendedName>
        <fullName evidence="3 12">Thymidylate kinase</fullName>
        <ecNumber evidence="2 12">2.7.4.9</ecNumber>
    </recommendedName>
    <alternativeName>
        <fullName evidence="9 12">dTMP kinase</fullName>
    </alternativeName>
</protein>
<dbReference type="CDD" id="cd01672">
    <property type="entry name" value="TMPK"/>
    <property type="match status" value="1"/>
</dbReference>
<feature type="binding site" evidence="12">
    <location>
        <begin position="49"/>
        <end position="56"/>
    </location>
    <ligand>
        <name>ATP</name>
        <dbReference type="ChEBI" id="CHEBI:30616"/>
    </ligand>
</feature>
<evidence type="ECO:0000256" key="8">
    <source>
        <dbReference type="ARBA" id="ARBA00022840"/>
    </source>
</evidence>
<dbReference type="EMBL" id="VWNA01000001">
    <property type="protein sequence ID" value="MQT11602.1"/>
    <property type="molecule type" value="Genomic_DNA"/>
</dbReference>
<evidence type="ECO:0000256" key="4">
    <source>
        <dbReference type="ARBA" id="ARBA00022679"/>
    </source>
</evidence>
<dbReference type="GO" id="GO:0005829">
    <property type="term" value="C:cytosol"/>
    <property type="evidence" value="ECO:0007669"/>
    <property type="project" value="TreeGrafter"/>
</dbReference>
<dbReference type="GO" id="GO:0006233">
    <property type="term" value="P:dTDP biosynthetic process"/>
    <property type="evidence" value="ECO:0007669"/>
    <property type="project" value="InterPro"/>
</dbReference>
<dbReference type="PANTHER" id="PTHR10344:SF4">
    <property type="entry name" value="UMP-CMP KINASE 2, MITOCHONDRIAL"/>
    <property type="match status" value="1"/>
</dbReference>
<dbReference type="PROSITE" id="PS01331">
    <property type="entry name" value="THYMIDYLATE_KINASE"/>
    <property type="match status" value="1"/>
</dbReference>
<reference evidence="14 15" key="1">
    <citation type="submission" date="2019-09" db="EMBL/GenBank/DDBJ databases">
        <title>Segnochrobactrum spirostomi gen. nov., sp. nov., isolated from the ciliate Spirostomum cf. yagiui and description of a novel family, Segnochrobactraceae fam. nov. within the order Rhizobiales of the class Alphaproteobacteria.</title>
        <authorList>
            <person name="Akter S."/>
            <person name="Shazib S.U.A."/>
            <person name="Shin M.K."/>
        </authorList>
    </citation>
    <scope>NUCLEOTIDE SEQUENCE [LARGE SCALE GENOMIC DNA]</scope>
    <source>
        <strain evidence="14 15">Sp-1</strain>
    </source>
</reference>
<dbReference type="AlphaFoldDB" id="A0A6A7Y197"/>
<keyword evidence="7 12" id="KW-0418">Kinase</keyword>
<dbReference type="Pfam" id="PF02223">
    <property type="entry name" value="Thymidylate_kin"/>
    <property type="match status" value="1"/>
</dbReference>
<dbReference type="InterPro" id="IPR027417">
    <property type="entry name" value="P-loop_NTPase"/>
</dbReference>
<evidence type="ECO:0000256" key="11">
    <source>
        <dbReference type="ARBA" id="ARBA00057735"/>
    </source>
</evidence>